<dbReference type="PANTHER" id="PTHR33219:SF14">
    <property type="entry name" value="PROTEIN COFACTOR ASSEMBLY OF COMPLEX C SUBUNIT B CCB3, CHLOROPLASTIC-RELATED"/>
    <property type="match status" value="1"/>
</dbReference>
<reference evidence="3" key="1">
    <citation type="submission" date="2020-10" db="EMBL/GenBank/DDBJ databases">
        <authorList>
            <person name="Gilroy R."/>
        </authorList>
    </citation>
    <scope>NUCLEOTIDE SEQUENCE</scope>
    <source>
        <strain evidence="3">2830</strain>
    </source>
</reference>
<proteinExistence type="inferred from homology"/>
<sequence>MHAFTYNFIHFAFEVYYLLILANILLSWFPLARGNAVTVFIYEMTEPFLRIFRRILPPSPRFPVDFSPVLAIFALYILESLVYRLLALLL</sequence>
<comment type="similarity">
    <text evidence="1">Belongs to the YggT family.</text>
</comment>
<dbReference type="PANTHER" id="PTHR33219">
    <property type="entry name" value="YLMG HOMOLOG PROTEIN 2, CHLOROPLASTIC"/>
    <property type="match status" value="1"/>
</dbReference>
<evidence type="ECO:0000313" key="3">
    <source>
        <dbReference type="EMBL" id="HIU09697.1"/>
    </source>
</evidence>
<keyword evidence="2" id="KW-0812">Transmembrane</keyword>
<reference evidence="3" key="2">
    <citation type="journal article" date="2021" name="PeerJ">
        <title>Extensive microbial diversity within the chicken gut microbiome revealed by metagenomics and culture.</title>
        <authorList>
            <person name="Gilroy R."/>
            <person name="Ravi A."/>
            <person name="Getino M."/>
            <person name="Pursley I."/>
            <person name="Horton D.L."/>
            <person name="Alikhan N.F."/>
            <person name="Baker D."/>
            <person name="Gharbi K."/>
            <person name="Hall N."/>
            <person name="Watson M."/>
            <person name="Adriaenssens E.M."/>
            <person name="Foster-Nyarko E."/>
            <person name="Jarju S."/>
            <person name="Secka A."/>
            <person name="Antonio M."/>
            <person name="Oren A."/>
            <person name="Chaudhuri R.R."/>
            <person name="La Ragione R."/>
            <person name="Hildebrand F."/>
            <person name="Pallen M.J."/>
        </authorList>
    </citation>
    <scope>NUCLEOTIDE SEQUENCE</scope>
    <source>
        <strain evidence="3">2830</strain>
    </source>
</reference>
<dbReference type="EMBL" id="DVMH01000003">
    <property type="protein sequence ID" value="HIU09697.1"/>
    <property type="molecule type" value="Genomic_DNA"/>
</dbReference>
<accession>A0A9D1HIN9</accession>
<keyword evidence="2" id="KW-0472">Membrane</keyword>
<dbReference type="Pfam" id="PF02325">
    <property type="entry name" value="CCB3_YggT"/>
    <property type="match status" value="1"/>
</dbReference>
<evidence type="ECO:0000256" key="1">
    <source>
        <dbReference type="ARBA" id="ARBA00010894"/>
    </source>
</evidence>
<organism evidence="3 4">
    <name type="scientific">Candidatus Avidehalobacter gallistercoris</name>
    <dbReference type="NCBI Taxonomy" id="2840694"/>
    <lineage>
        <taxon>Bacteria</taxon>
        <taxon>Bacillati</taxon>
        <taxon>Bacillota</taxon>
        <taxon>Clostridia</taxon>
        <taxon>Eubacteriales</taxon>
        <taxon>Peptococcaceae</taxon>
        <taxon>Peptococcaceae incertae sedis</taxon>
        <taxon>Candidatus Avidehalobacter</taxon>
    </lineage>
</organism>
<evidence type="ECO:0000313" key="4">
    <source>
        <dbReference type="Proteomes" id="UP000824124"/>
    </source>
</evidence>
<evidence type="ECO:0000256" key="2">
    <source>
        <dbReference type="SAM" id="Phobius"/>
    </source>
</evidence>
<name>A0A9D1HIN9_9FIRM</name>
<gene>
    <name evidence="3" type="ORF">IAB00_00355</name>
</gene>
<dbReference type="Proteomes" id="UP000824124">
    <property type="component" value="Unassembled WGS sequence"/>
</dbReference>
<dbReference type="InterPro" id="IPR003425">
    <property type="entry name" value="CCB3/YggT"/>
</dbReference>
<dbReference type="GO" id="GO:0016020">
    <property type="term" value="C:membrane"/>
    <property type="evidence" value="ECO:0007669"/>
    <property type="project" value="InterPro"/>
</dbReference>
<keyword evidence="2" id="KW-1133">Transmembrane helix</keyword>
<feature type="transmembrane region" description="Helical" evidence="2">
    <location>
        <begin position="15"/>
        <end position="42"/>
    </location>
</feature>
<feature type="transmembrane region" description="Helical" evidence="2">
    <location>
        <begin position="62"/>
        <end position="86"/>
    </location>
</feature>
<protein>
    <submittedName>
        <fullName evidence="3">YggT family protein</fullName>
    </submittedName>
</protein>
<comment type="caution">
    <text evidence="3">The sequence shown here is derived from an EMBL/GenBank/DDBJ whole genome shotgun (WGS) entry which is preliminary data.</text>
</comment>
<dbReference type="AlphaFoldDB" id="A0A9D1HIN9"/>